<proteinExistence type="inferred from homology"/>
<dbReference type="GO" id="GO:0005737">
    <property type="term" value="C:cytoplasm"/>
    <property type="evidence" value="ECO:0007669"/>
    <property type="project" value="TreeGrafter"/>
</dbReference>
<evidence type="ECO:0000256" key="1">
    <source>
        <dbReference type="ARBA" id="ARBA00010021"/>
    </source>
</evidence>
<dbReference type="PANTHER" id="PTHR30108">
    <property type="entry name" value="3-OCTAPRENYL-4-HYDROXYBENZOATE CARBOXY-LYASE-RELATED"/>
    <property type="match status" value="1"/>
</dbReference>
<dbReference type="InterPro" id="IPR048304">
    <property type="entry name" value="UbiD_Rift_dom"/>
</dbReference>
<dbReference type="EMBL" id="UINC01098517">
    <property type="protein sequence ID" value="SVC57097.1"/>
    <property type="molecule type" value="Genomic_DNA"/>
</dbReference>
<feature type="non-terminal residue" evidence="3">
    <location>
        <position position="214"/>
    </location>
</feature>
<gene>
    <name evidence="3" type="ORF">METZ01_LOCUS309951</name>
</gene>
<protein>
    <recommendedName>
        <fullName evidence="2">3-octaprenyl-4-hydroxybenzoate carboxy-lyase-like Rift-related domain-containing protein</fullName>
    </recommendedName>
</protein>
<dbReference type="SUPFAM" id="SSF50475">
    <property type="entry name" value="FMN-binding split barrel"/>
    <property type="match status" value="1"/>
</dbReference>
<comment type="similarity">
    <text evidence="1">Belongs to the UbiD family.</text>
</comment>
<organism evidence="3">
    <name type="scientific">marine metagenome</name>
    <dbReference type="NCBI Taxonomy" id="408172"/>
    <lineage>
        <taxon>unclassified sequences</taxon>
        <taxon>metagenomes</taxon>
        <taxon>ecological metagenomes</taxon>
    </lineage>
</organism>
<dbReference type="PANTHER" id="PTHR30108:SF21">
    <property type="entry name" value="4-HYDROXYBENZOATE DECARBOXYLASE"/>
    <property type="match status" value="1"/>
</dbReference>
<dbReference type="GO" id="GO:0016831">
    <property type="term" value="F:carboxy-lyase activity"/>
    <property type="evidence" value="ECO:0007669"/>
    <property type="project" value="InterPro"/>
</dbReference>
<reference evidence="3" key="1">
    <citation type="submission" date="2018-05" db="EMBL/GenBank/DDBJ databases">
        <authorList>
            <person name="Lanie J.A."/>
            <person name="Ng W.-L."/>
            <person name="Kazmierczak K.M."/>
            <person name="Andrzejewski T.M."/>
            <person name="Davidsen T.M."/>
            <person name="Wayne K.J."/>
            <person name="Tettelin H."/>
            <person name="Glass J.I."/>
            <person name="Rusch D."/>
            <person name="Podicherti R."/>
            <person name="Tsui H.-C.T."/>
            <person name="Winkler M.E."/>
        </authorList>
    </citation>
    <scope>NUCLEOTIDE SEQUENCE</scope>
</reference>
<sequence>MKNPVQPVAILPEAEAEFRAARLDELPQLTYHGKDAAPYITSGIFLANDPETGVPNLSFHRGMHVSNDEIRVRLGTSHDLTRYQAKAESSGKAIDVAILIGPPPEVAMAAASPIPPDESELDLVSKLTGNAVQMRPCRHIDLNVPYQTDIVIEGRILPNVRRPEAPFGEFLGYYVEQGDNHVFEILGVTIRESAFYHALVCGSPEDQRLLELAL</sequence>
<evidence type="ECO:0000259" key="2">
    <source>
        <dbReference type="Pfam" id="PF01977"/>
    </source>
</evidence>
<dbReference type="InterPro" id="IPR002830">
    <property type="entry name" value="UbiD"/>
</dbReference>
<dbReference type="AlphaFoldDB" id="A0A382NA40"/>
<evidence type="ECO:0000313" key="3">
    <source>
        <dbReference type="EMBL" id="SVC57097.1"/>
    </source>
</evidence>
<accession>A0A382NA40</accession>
<feature type="domain" description="3-octaprenyl-4-hydroxybenzoate carboxy-lyase-like Rift-related" evidence="2">
    <location>
        <begin position="19"/>
        <end position="204"/>
    </location>
</feature>
<dbReference type="Pfam" id="PF01977">
    <property type="entry name" value="UbiD"/>
    <property type="match status" value="1"/>
</dbReference>
<name>A0A382NA40_9ZZZZ</name>